<dbReference type="SUPFAM" id="SSF46689">
    <property type="entry name" value="Homeodomain-like"/>
    <property type="match status" value="1"/>
</dbReference>
<feature type="region of interest" description="Disordered" evidence="4">
    <location>
        <begin position="245"/>
        <end position="268"/>
    </location>
</feature>
<keyword evidence="3" id="KW-0804">Transcription</keyword>
<organism evidence="6 7">
    <name type="scientific">Paenibacillus physcomitrellae</name>
    <dbReference type="NCBI Taxonomy" id="1619311"/>
    <lineage>
        <taxon>Bacteria</taxon>
        <taxon>Bacillati</taxon>
        <taxon>Bacillota</taxon>
        <taxon>Bacilli</taxon>
        <taxon>Bacillales</taxon>
        <taxon>Paenibacillaceae</taxon>
        <taxon>Paenibacillus</taxon>
    </lineage>
</organism>
<dbReference type="InterPro" id="IPR018062">
    <property type="entry name" value="HTH_AraC-typ_CS"/>
</dbReference>
<name>A0ABQ1GBZ3_9BACL</name>
<dbReference type="Proteomes" id="UP000609323">
    <property type="component" value="Unassembled WGS sequence"/>
</dbReference>
<dbReference type="SMART" id="SM00342">
    <property type="entry name" value="HTH_ARAC"/>
    <property type="match status" value="1"/>
</dbReference>
<keyword evidence="2" id="KW-0238">DNA-binding</keyword>
<reference evidence="7" key="1">
    <citation type="journal article" date="2019" name="Int. J. Syst. Evol. Microbiol.">
        <title>The Global Catalogue of Microorganisms (GCM) 10K type strain sequencing project: providing services to taxonomists for standard genome sequencing and annotation.</title>
        <authorList>
            <consortium name="The Broad Institute Genomics Platform"/>
            <consortium name="The Broad Institute Genome Sequencing Center for Infectious Disease"/>
            <person name="Wu L."/>
            <person name="Ma J."/>
        </authorList>
    </citation>
    <scope>NUCLEOTIDE SEQUENCE [LARGE SCALE GENOMIC DNA]</scope>
    <source>
        <strain evidence="7">CGMCC 1.15044</strain>
    </source>
</reference>
<keyword evidence="7" id="KW-1185">Reference proteome</keyword>
<dbReference type="Pfam" id="PF12833">
    <property type="entry name" value="HTH_18"/>
    <property type="match status" value="1"/>
</dbReference>
<evidence type="ECO:0000313" key="6">
    <source>
        <dbReference type="EMBL" id="GGA40741.1"/>
    </source>
</evidence>
<dbReference type="RefSeq" id="WP_094093770.1">
    <property type="nucleotide sequence ID" value="NZ_BMHF01000009.1"/>
</dbReference>
<dbReference type="PRINTS" id="PR00032">
    <property type="entry name" value="HTHARAC"/>
</dbReference>
<dbReference type="SUPFAM" id="SSF51215">
    <property type="entry name" value="Regulatory protein AraC"/>
    <property type="match status" value="1"/>
</dbReference>
<evidence type="ECO:0000256" key="4">
    <source>
        <dbReference type="SAM" id="MobiDB-lite"/>
    </source>
</evidence>
<gene>
    <name evidence="6" type="ORF">GCM10010917_27490</name>
</gene>
<dbReference type="InterPro" id="IPR009057">
    <property type="entry name" value="Homeodomain-like_sf"/>
</dbReference>
<dbReference type="PROSITE" id="PS01124">
    <property type="entry name" value="HTH_ARAC_FAMILY_2"/>
    <property type="match status" value="1"/>
</dbReference>
<evidence type="ECO:0000256" key="1">
    <source>
        <dbReference type="ARBA" id="ARBA00023015"/>
    </source>
</evidence>
<protein>
    <recommendedName>
        <fullName evidence="5">HTH araC/xylS-type domain-containing protein</fullName>
    </recommendedName>
</protein>
<evidence type="ECO:0000256" key="2">
    <source>
        <dbReference type="ARBA" id="ARBA00023125"/>
    </source>
</evidence>
<evidence type="ECO:0000259" key="5">
    <source>
        <dbReference type="PROSITE" id="PS01124"/>
    </source>
</evidence>
<dbReference type="PANTHER" id="PTHR43280:SF10">
    <property type="entry name" value="REGULATORY PROTEIN POCR"/>
    <property type="match status" value="1"/>
</dbReference>
<dbReference type="Gene3D" id="1.10.10.60">
    <property type="entry name" value="Homeodomain-like"/>
    <property type="match status" value="1"/>
</dbReference>
<dbReference type="InterPro" id="IPR020449">
    <property type="entry name" value="Tscrpt_reg_AraC-type_HTH"/>
</dbReference>
<sequence>MTNIFYVEYDAAHNSSFVFDIPEGHNCWLLVITQTPAQFWVDGKLREYPPHCAVLFEPHQKIYYRACAEQYVNDWIRFETDEPYVTETSLPFGSPFPLDDPEYCHRLFQLLVIENSFNKDYKKSSIDCLLRTLFNKLLESYFREEITPQHYNLLKLRSAIHNNPTHPWTVSEMAEILSISPGYLQVIYKKSFGLTCMDDVIHSRIRLAKEYLIHSPYTVAEIADRCGYRNVEHFCRQFKQLTGSSPKKFNKRNTGSGAGTPGPTKLNP</sequence>
<feature type="domain" description="HTH araC/xylS-type" evidence="5">
    <location>
        <begin position="154"/>
        <end position="252"/>
    </location>
</feature>
<dbReference type="PANTHER" id="PTHR43280">
    <property type="entry name" value="ARAC-FAMILY TRANSCRIPTIONAL REGULATOR"/>
    <property type="match status" value="1"/>
</dbReference>
<evidence type="ECO:0000256" key="3">
    <source>
        <dbReference type="ARBA" id="ARBA00023163"/>
    </source>
</evidence>
<dbReference type="InterPro" id="IPR037923">
    <property type="entry name" value="HTH-like"/>
</dbReference>
<feature type="compositionally biased region" description="Polar residues" evidence="4">
    <location>
        <begin position="245"/>
        <end position="255"/>
    </location>
</feature>
<dbReference type="EMBL" id="BMHF01000009">
    <property type="protein sequence ID" value="GGA40741.1"/>
    <property type="molecule type" value="Genomic_DNA"/>
</dbReference>
<dbReference type="InterPro" id="IPR018060">
    <property type="entry name" value="HTH_AraC"/>
</dbReference>
<evidence type="ECO:0000313" key="7">
    <source>
        <dbReference type="Proteomes" id="UP000609323"/>
    </source>
</evidence>
<comment type="caution">
    <text evidence="6">The sequence shown here is derived from an EMBL/GenBank/DDBJ whole genome shotgun (WGS) entry which is preliminary data.</text>
</comment>
<proteinExistence type="predicted"/>
<dbReference type="PROSITE" id="PS00041">
    <property type="entry name" value="HTH_ARAC_FAMILY_1"/>
    <property type="match status" value="1"/>
</dbReference>
<accession>A0ABQ1GBZ3</accession>
<keyword evidence="1" id="KW-0805">Transcription regulation</keyword>